<accession>A0AAV9PTJ2</accession>
<proteinExistence type="predicted"/>
<comment type="caution">
    <text evidence="1">The sequence shown here is derived from an EMBL/GenBank/DDBJ whole genome shotgun (WGS) entry which is preliminary data.</text>
</comment>
<protein>
    <recommendedName>
        <fullName evidence="3">PilZ domain-containing protein</fullName>
    </recommendedName>
</protein>
<evidence type="ECO:0000313" key="2">
    <source>
        <dbReference type="Proteomes" id="UP001345827"/>
    </source>
</evidence>
<dbReference type="EMBL" id="JAXLQG010000024">
    <property type="protein sequence ID" value="KAK5528931.1"/>
    <property type="molecule type" value="Genomic_DNA"/>
</dbReference>
<reference evidence="1 2" key="1">
    <citation type="submission" date="2023-06" db="EMBL/GenBank/DDBJ databases">
        <title>Black Yeasts Isolated from many extreme environments.</title>
        <authorList>
            <person name="Coleine C."/>
            <person name="Stajich J.E."/>
            <person name="Selbmann L."/>
        </authorList>
    </citation>
    <scope>NUCLEOTIDE SEQUENCE [LARGE SCALE GENOMIC DNA]</scope>
    <source>
        <strain evidence="1 2">CCFEE 5887</strain>
    </source>
</reference>
<evidence type="ECO:0000313" key="1">
    <source>
        <dbReference type="EMBL" id="KAK5528931.1"/>
    </source>
</evidence>
<dbReference type="AlphaFoldDB" id="A0AAV9PTJ2"/>
<keyword evidence="2" id="KW-1185">Reference proteome</keyword>
<sequence>MSSDDQQGKWQIRIEKQQQMSGRGLSVRLAISKPSTRYLRQTVVEQDGSFHFIPRVKDDLFGGGIAQFEWQGDNTLEVRVLAFKSEDQRKEIISRLLKFVTMLLDTNNVSASDEFSKRITSVRQQTPPTHRLNS</sequence>
<dbReference type="Proteomes" id="UP001345827">
    <property type="component" value="Unassembled WGS sequence"/>
</dbReference>
<organism evidence="1 2">
    <name type="scientific">Vermiconidia calcicola</name>
    <dbReference type="NCBI Taxonomy" id="1690605"/>
    <lineage>
        <taxon>Eukaryota</taxon>
        <taxon>Fungi</taxon>
        <taxon>Dikarya</taxon>
        <taxon>Ascomycota</taxon>
        <taxon>Pezizomycotina</taxon>
        <taxon>Dothideomycetes</taxon>
        <taxon>Dothideomycetidae</taxon>
        <taxon>Mycosphaerellales</taxon>
        <taxon>Extremaceae</taxon>
        <taxon>Vermiconidia</taxon>
    </lineage>
</organism>
<gene>
    <name evidence="1" type="ORF">LTR25_010116</name>
</gene>
<name>A0AAV9PTJ2_9PEZI</name>
<evidence type="ECO:0008006" key="3">
    <source>
        <dbReference type="Google" id="ProtNLM"/>
    </source>
</evidence>